<evidence type="ECO:0000313" key="1">
    <source>
        <dbReference type="Proteomes" id="UP000887579"/>
    </source>
</evidence>
<accession>A0AC34F4P0</accession>
<organism evidence="1 2">
    <name type="scientific">Panagrolaimus sp. ES5</name>
    <dbReference type="NCBI Taxonomy" id="591445"/>
    <lineage>
        <taxon>Eukaryota</taxon>
        <taxon>Metazoa</taxon>
        <taxon>Ecdysozoa</taxon>
        <taxon>Nematoda</taxon>
        <taxon>Chromadorea</taxon>
        <taxon>Rhabditida</taxon>
        <taxon>Tylenchina</taxon>
        <taxon>Panagrolaimomorpha</taxon>
        <taxon>Panagrolaimoidea</taxon>
        <taxon>Panagrolaimidae</taxon>
        <taxon>Panagrolaimus</taxon>
    </lineage>
</organism>
<dbReference type="Proteomes" id="UP000887579">
    <property type="component" value="Unplaced"/>
</dbReference>
<name>A0AC34F4P0_9BILA</name>
<protein>
    <submittedName>
        <fullName evidence="2">RNA helicase</fullName>
    </submittedName>
</protein>
<sequence>MAQTGAEQNGQYYDNEAEDTPIPKTEVSLLNRILNKEINDMYEGKVEIRTLQADPSSPLHSTETFESLRLKPELIAACYAKGFQLPSKIQSACIPLILKTPAPDLVAQAQNGTGKTATFLLSILQRINTSIMAPQSIIIAPTLELAQQIVTVAKDLSIKMPDLKIRCATKGEIVTPGTVFNDHIIIGSPGIAERWIVQHRAIDISKVFCIIFDEADDMLSMQNVQDNIFRILNYVKTNQPNCQLLFFSATYDDDAIRYLVEPFAPDAQYITVKWISEQLKKNGREVAVLHGDLPAEARLDYVRRFANSEFKVLITTNVAARGLDIPQVALVINYDPPVDNLKVKMGPIGNGKLGYADYDTYLHRIGRTGRFGKPGMAVNMADNEVSLQLFKEIEEHFGCPMQRLDPMNYDQLEQFENSRSAV</sequence>
<dbReference type="WBParaSite" id="ES5_v2.g12032.t1">
    <property type="protein sequence ID" value="ES5_v2.g12032.t1"/>
    <property type="gene ID" value="ES5_v2.g12032"/>
</dbReference>
<reference evidence="2" key="1">
    <citation type="submission" date="2022-11" db="UniProtKB">
        <authorList>
            <consortium name="WormBaseParasite"/>
        </authorList>
    </citation>
    <scope>IDENTIFICATION</scope>
</reference>
<evidence type="ECO:0000313" key="2">
    <source>
        <dbReference type="WBParaSite" id="ES5_v2.g12032.t1"/>
    </source>
</evidence>
<proteinExistence type="predicted"/>